<dbReference type="EMBL" id="FNNQ01000017">
    <property type="protein sequence ID" value="SDX42417.1"/>
    <property type="molecule type" value="Genomic_DNA"/>
</dbReference>
<dbReference type="AlphaFoldDB" id="A0A1H3BKJ0"/>
<feature type="transmembrane region" description="Helical" evidence="2">
    <location>
        <begin position="358"/>
        <end position="377"/>
    </location>
</feature>
<gene>
    <name evidence="3" type="ORF">SAMN05444487_11736</name>
</gene>
<dbReference type="STRING" id="1048340.SAMN05444487_11736"/>
<dbReference type="RefSeq" id="WP_091742464.1">
    <property type="nucleotide sequence ID" value="NZ_FNNQ01000017.1"/>
</dbReference>
<dbReference type="SUPFAM" id="SSF103473">
    <property type="entry name" value="MFS general substrate transporter"/>
    <property type="match status" value="1"/>
</dbReference>
<feature type="transmembrane region" description="Helical" evidence="2">
    <location>
        <begin position="77"/>
        <end position="104"/>
    </location>
</feature>
<dbReference type="GO" id="GO:0005886">
    <property type="term" value="C:plasma membrane"/>
    <property type="evidence" value="ECO:0007669"/>
    <property type="project" value="UniProtKB-SubCell"/>
</dbReference>
<keyword evidence="2" id="KW-1133">Transmembrane helix</keyword>
<dbReference type="PANTHER" id="PTHR23530:SF1">
    <property type="entry name" value="PERMEASE, MAJOR FACILITATOR SUPERFAMILY-RELATED"/>
    <property type="match status" value="1"/>
</dbReference>
<dbReference type="Pfam" id="PF07690">
    <property type="entry name" value="MFS_1"/>
    <property type="match status" value="1"/>
</dbReference>
<feature type="transmembrane region" description="Helical" evidence="2">
    <location>
        <begin position="317"/>
        <end position="337"/>
    </location>
</feature>
<proteinExistence type="predicted"/>
<keyword evidence="4" id="KW-1185">Reference proteome</keyword>
<protein>
    <submittedName>
        <fullName evidence="3">MFS transporter, DHA3 family, tetracycline resistance protein</fullName>
    </submittedName>
</protein>
<dbReference type="InterPro" id="IPR036259">
    <property type="entry name" value="MFS_trans_sf"/>
</dbReference>
<dbReference type="CDD" id="cd06174">
    <property type="entry name" value="MFS"/>
    <property type="match status" value="1"/>
</dbReference>
<dbReference type="InterPro" id="IPR053160">
    <property type="entry name" value="MFS_DHA3_Transporter"/>
</dbReference>
<feature type="transmembrane region" description="Helical" evidence="2">
    <location>
        <begin position="151"/>
        <end position="176"/>
    </location>
</feature>
<reference evidence="3 4" key="1">
    <citation type="submission" date="2016-10" db="EMBL/GenBank/DDBJ databases">
        <authorList>
            <person name="de Groot N.N."/>
        </authorList>
    </citation>
    <scope>NUCLEOTIDE SEQUENCE [LARGE SCALE GENOMIC DNA]</scope>
    <source>
        <strain evidence="3 4">DSM 45610</strain>
    </source>
</reference>
<evidence type="ECO:0000256" key="2">
    <source>
        <dbReference type="SAM" id="Phobius"/>
    </source>
</evidence>
<keyword evidence="2" id="KW-0472">Membrane</keyword>
<evidence type="ECO:0000256" key="1">
    <source>
        <dbReference type="ARBA" id="ARBA00004651"/>
    </source>
</evidence>
<feature type="transmembrane region" description="Helical" evidence="2">
    <location>
        <begin position="45"/>
        <end position="65"/>
    </location>
</feature>
<dbReference type="Proteomes" id="UP000198534">
    <property type="component" value="Unassembled WGS sequence"/>
</dbReference>
<feature type="transmembrane region" description="Helical" evidence="2">
    <location>
        <begin position="383"/>
        <end position="403"/>
    </location>
</feature>
<feature type="transmembrane region" description="Helical" evidence="2">
    <location>
        <begin position="12"/>
        <end position="33"/>
    </location>
</feature>
<feature type="transmembrane region" description="Helical" evidence="2">
    <location>
        <begin position="214"/>
        <end position="230"/>
    </location>
</feature>
<sequence length="418" mass="46192">MQRFSAYSMYLFYTAIGSFCFSLMSTATVLYFIEAIHMNSFQLLMVGFVLEITVFLFEVPTGILADLYSRRLSMAIGIMLTGCGFLLTSLMPSFPAILIAQVLWGIGHTFQSGADQAWIADELASNRLDAIFLRGTQVGQLATLAGIGASILFGQISLSLPIAIAGILLILTSLFIQGWFPETGFQPETNSQVALWQRMTGTLKEGIQVIRGDALLITIILIGLFMGLYAEGFDRLWQKHLLQTFKLPAIGDGGNILWFGGLNACALLFNILVVEWIRRHLQRTGKQTKVWILLMIHLLLTVTILVFAWTVHLGIALAAYSITFLLRQLNVPLYTAWINESIHTSHLRATIFSMQGQVQSLGEVLGGPLVMLVLFIWKSTDVAGLITSALLLLPICLLLLFTLRPGSKEGTIVRTKDD</sequence>
<keyword evidence="2" id="KW-0812">Transmembrane</keyword>
<evidence type="ECO:0000313" key="3">
    <source>
        <dbReference type="EMBL" id="SDX42417.1"/>
    </source>
</evidence>
<dbReference type="GO" id="GO:0022857">
    <property type="term" value="F:transmembrane transporter activity"/>
    <property type="evidence" value="ECO:0007669"/>
    <property type="project" value="InterPro"/>
</dbReference>
<dbReference type="PANTHER" id="PTHR23530">
    <property type="entry name" value="TRANSPORT PROTEIN-RELATED"/>
    <property type="match status" value="1"/>
</dbReference>
<evidence type="ECO:0000313" key="4">
    <source>
        <dbReference type="Proteomes" id="UP000198534"/>
    </source>
</evidence>
<comment type="subcellular location">
    <subcellularLocation>
        <location evidence="1">Cell membrane</location>
        <topology evidence="1">Multi-pass membrane protein</topology>
    </subcellularLocation>
</comment>
<dbReference type="OrthoDB" id="9816124at2"/>
<organism evidence="3 4">
    <name type="scientific">Marininema mesophilum</name>
    <dbReference type="NCBI Taxonomy" id="1048340"/>
    <lineage>
        <taxon>Bacteria</taxon>
        <taxon>Bacillati</taxon>
        <taxon>Bacillota</taxon>
        <taxon>Bacilli</taxon>
        <taxon>Bacillales</taxon>
        <taxon>Thermoactinomycetaceae</taxon>
        <taxon>Marininema</taxon>
    </lineage>
</organism>
<feature type="transmembrane region" description="Helical" evidence="2">
    <location>
        <begin position="256"/>
        <end position="278"/>
    </location>
</feature>
<dbReference type="Gene3D" id="1.20.1250.20">
    <property type="entry name" value="MFS general substrate transporter like domains"/>
    <property type="match status" value="1"/>
</dbReference>
<name>A0A1H3BKJ0_9BACL</name>
<accession>A0A1H3BKJ0</accession>
<feature type="transmembrane region" description="Helical" evidence="2">
    <location>
        <begin position="290"/>
        <end position="311"/>
    </location>
</feature>
<dbReference type="InterPro" id="IPR011701">
    <property type="entry name" value="MFS"/>
</dbReference>